<feature type="non-terminal residue" evidence="2">
    <location>
        <position position="879"/>
    </location>
</feature>
<sequence>MNFLLRSSQPVAPEPSLEQEPDKASKAMTEPSYALQGSMSDLPPAKPSLDDDCKGGDGMGIGVGGVSGGLGVELLRAKTRMEIEDHSDVSSEEGAILIPCEELPEDWHKALDLDSISRLDRGFVFQGEQLHILVYISSHDQEATEIITPFKVAAVMSKNGFFKQKNSGRKSNLKPETQSASDEGNTDGVGSENGRIGGAVENAASTLKNQSDIGGDLSFSASLLRMEGHKKRTAIILESFRNSHFFVRITRTDEPLWGKRSVTDPFSESSEFESGKDSSDNLEVPKTTQRHNCLPAVIEGGRFDPSSAGGVARNAVTCCSLSNGDVVVELQVTVATDITEGAILEVLQFEKYQTSTLSSINISGMPSPLRQENANDLQDPCGELLQWLLPLDRPLPPPVPLSSPLSISSSFSGNSTLRPPSGNSASTFFSFGHHRSNSASSLPQGIQPLAPALSPSNSSSNFGLEDWDKLASQKLIKAQEVGSEGLLSFRGASLEPQRFSVHCGLEGLYVPGKRWRRKLEIVQPVELDSYFADCNSEDLICVSIKNVVPAHLADVVIFVDSISIICEAAAPGSPPVSVPIACIEVGDEHSLPGLSLRRGEQHSFILKPTTSMWKTTCIGREKNPPGAQGRYSHVPGTSAKSRNTFSINSDGKRGVAESNQQESGQYAVLVSCRCSHTESKIYFKHSTQWQPRTPRDLLISVESEISTPAIGSDRSLAQLSAQVLTLQATNLTENDLSLTVLAPGSIALLPSVVSMNSTPSTPSMNSFMSFSEGKGRPGTLDTEDGGMTTMARLQSTSSPSIRPIESISGMTPLTLKDQNISAADIMADSSSACTHLWLQSTVPLGCVPSHSTTTVRLELLPLTDGIITLDTLQISAKDR</sequence>
<dbReference type="PANTHER" id="PTHR36034:SF2">
    <property type="entry name" value="EXPRESSED PROTEIN"/>
    <property type="match status" value="1"/>
</dbReference>
<name>A0AA38CF55_TAXCH</name>
<protein>
    <submittedName>
        <fullName evidence="2">Uncharacterized protein</fullName>
    </submittedName>
</protein>
<gene>
    <name evidence="2" type="ORF">KI387_039106</name>
</gene>
<dbReference type="PANTHER" id="PTHR36034">
    <property type="entry name" value="EXPRESSED PROTEIN"/>
    <property type="match status" value="1"/>
</dbReference>
<evidence type="ECO:0000313" key="2">
    <source>
        <dbReference type="EMBL" id="KAH9295518.1"/>
    </source>
</evidence>
<feature type="region of interest" description="Disordered" evidence="1">
    <location>
        <begin position="1"/>
        <end position="57"/>
    </location>
</feature>
<feature type="region of interest" description="Disordered" evidence="1">
    <location>
        <begin position="623"/>
        <end position="660"/>
    </location>
</feature>
<dbReference type="AlphaFoldDB" id="A0AA38CF55"/>
<dbReference type="OMA" id="NTNDEMN"/>
<evidence type="ECO:0000313" key="3">
    <source>
        <dbReference type="Proteomes" id="UP000824469"/>
    </source>
</evidence>
<feature type="compositionally biased region" description="Polar residues" evidence="1">
    <location>
        <begin position="174"/>
        <end position="183"/>
    </location>
</feature>
<proteinExistence type="predicted"/>
<feature type="compositionally biased region" description="Polar residues" evidence="1">
    <location>
        <begin position="638"/>
        <end position="649"/>
    </location>
</feature>
<feature type="region of interest" description="Disordered" evidence="1">
    <location>
        <begin position="165"/>
        <end position="197"/>
    </location>
</feature>
<feature type="compositionally biased region" description="Polar residues" evidence="1">
    <location>
        <begin position="1"/>
        <end position="10"/>
    </location>
</feature>
<feature type="region of interest" description="Disordered" evidence="1">
    <location>
        <begin position="264"/>
        <end position="284"/>
    </location>
</feature>
<accession>A0AA38CF55</accession>
<comment type="caution">
    <text evidence="2">The sequence shown here is derived from an EMBL/GenBank/DDBJ whole genome shotgun (WGS) entry which is preliminary data.</text>
</comment>
<evidence type="ECO:0000256" key="1">
    <source>
        <dbReference type="SAM" id="MobiDB-lite"/>
    </source>
</evidence>
<keyword evidence="3" id="KW-1185">Reference proteome</keyword>
<dbReference type="EMBL" id="JAHRHJ020000011">
    <property type="protein sequence ID" value="KAH9295518.1"/>
    <property type="molecule type" value="Genomic_DNA"/>
</dbReference>
<dbReference type="Proteomes" id="UP000824469">
    <property type="component" value="Unassembled WGS sequence"/>
</dbReference>
<organism evidence="2 3">
    <name type="scientific">Taxus chinensis</name>
    <name type="common">Chinese yew</name>
    <name type="synonym">Taxus wallichiana var. chinensis</name>
    <dbReference type="NCBI Taxonomy" id="29808"/>
    <lineage>
        <taxon>Eukaryota</taxon>
        <taxon>Viridiplantae</taxon>
        <taxon>Streptophyta</taxon>
        <taxon>Embryophyta</taxon>
        <taxon>Tracheophyta</taxon>
        <taxon>Spermatophyta</taxon>
        <taxon>Pinopsida</taxon>
        <taxon>Pinidae</taxon>
        <taxon>Conifers II</taxon>
        <taxon>Cupressales</taxon>
        <taxon>Taxaceae</taxon>
        <taxon>Taxus</taxon>
    </lineage>
</organism>
<reference evidence="2 3" key="1">
    <citation type="journal article" date="2021" name="Nat. Plants">
        <title>The Taxus genome provides insights into paclitaxel biosynthesis.</title>
        <authorList>
            <person name="Xiong X."/>
            <person name="Gou J."/>
            <person name="Liao Q."/>
            <person name="Li Y."/>
            <person name="Zhou Q."/>
            <person name="Bi G."/>
            <person name="Li C."/>
            <person name="Du R."/>
            <person name="Wang X."/>
            <person name="Sun T."/>
            <person name="Guo L."/>
            <person name="Liang H."/>
            <person name="Lu P."/>
            <person name="Wu Y."/>
            <person name="Zhang Z."/>
            <person name="Ro D.K."/>
            <person name="Shang Y."/>
            <person name="Huang S."/>
            <person name="Yan J."/>
        </authorList>
    </citation>
    <scope>NUCLEOTIDE SEQUENCE [LARGE SCALE GENOMIC DNA]</scope>
    <source>
        <strain evidence="2">Ta-2019</strain>
    </source>
</reference>